<gene>
    <name evidence="1" type="ORF">IW19_20230</name>
</gene>
<accession>A0A085ZFM4</accession>
<evidence type="ECO:0000313" key="2">
    <source>
        <dbReference type="Proteomes" id="UP000028715"/>
    </source>
</evidence>
<reference evidence="1 2" key="1">
    <citation type="submission" date="2014-07" db="EMBL/GenBank/DDBJ databases">
        <title>Genome of Flavobacterium reichenbachii LMG 25512.</title>
        <authorList>
            <person name="Stropko S.J."/>
            <person name="Pipes S.E."/>
            <person name="Newman J.D."/>
        </authorList>
    </citation>
    <scope>NUCLEOTIDE SEQUENCE [LARGE SCALE GENOMIC DNA]</scope>
    <source>
        <strain evidence="1 2">LMG 25512</strain>
    </source>
</reference>
<dbReference type="AlphaFoldDB" id="A0A085ZFM4"/>
<proteinExistence type="predicted"/>
<name>A0A085ZFM4_9FLAO</name>
<dbReference type="RefSeq" id="WP_035688626.1">
    <property type="nucleotide sequence ID" value="NZ_JPRL01000002.1"/>
</dbReference>
<comment type="caution">
    <text evidence="1">The sequence shown here is derived from an EMBL/GenBank/DDBJ whole genome shotgun (WGS) entry which is preliminary data.</text>
</comment>
<dbReference type="Proteomes" id="UP000028715">
    <property type="component" value="Unassembled WGS sequence"/>
</dbReference>
<dbReference type="OrthoDB" id="4380123at2"/>
<dbReference type="STRING" id="362418.IW19_20230"/>
<dbReference type="EMBL" id="JPRL01000002">
    <property type="protein sequence ID" value="KFF03238.1"/>
    <property type="molecule type" value="Genomic_DNA"/>
</dbReference>
<dbReference type="eggNOG" id="COG3332">
    <property type="taxonomic scope" value="Bacteria"/>
</dbReference>
<dbReference type="PANTHER" id="PTHR17985">
    <property type="entry name" value="SER/THR-RICH PROTEIN T10 IN DGCR REGION"/>
    <property type="match status" value="1"/>
</dbReference>
<protein>
    <recommendedName>
        <fullName evidence="3">Transport and Golgi organization protein 2</fullName>
    </recommendedName>
</protein>
<dbReference type="InterPro" id="IPR008551">
    <property type="entry name" value="TANGO2"/>
</dbReference>
<dbReference type="PANTHER" id="PTHR17985:SF8">
    <property type="entry name" value="TRANSPORT AND GOLGI ORGANIZATION PROTEIN 2 HOMOLOG"/>
    <property type="match status" value="1"/>
</dbReference>
<dbReference type="Pfam" id="PF05742">
    <property type="entry name" value="TANGO2"/>
    <property type="match status" value="1"/>
</dbReference>
<organism evidence="1 2">
    <name type="scientific">Flavobacterium reichenbachii</name>
    <dbReference type="NCBI Taxonomy" id="362418"/>
    <lineage>
        <taxon>Bacteria</taxon>
        <taxon>Pseudomonadati</taxon>
        <taxon>Bacteroidota</taxon>
        <taxon>Flavobacteriia</taxon>
        <taxon>Flavobacteriales</taxon>
        <taxon>Flavobacteriaceae</taxon>
        <taxon>Flavobacterium</taxon>
    </lineage>
</organism>
<sequence>MCTVSFLNNNGVVMITSNRDEKVIRPSAIVPRNYKHKGKNMMYPKDSKAGGTWFVMDENGTVLVLLNGGIAKHNVILPYRKSRGLIVLDIISDDSPKDFWKQIDLDNIEPFTLVLYQEKELYELIWDGIEKKSTILDESRNYIWSSVTLYTDPVRKKRSDWFFDFLKDKNEISPLEMLDFHRNTSSEDTQNGLIINRENRMKTLSVTQSVIEQNRGVMKYYDLVKAEDFSTSFIRI</sequence>
<keyword evidence="2" id="KW-1185">Reference proteome</keyword>
<evidence type="ECO:0008006" key="3">
    <source>
        <dbReference type="Google" id="ProtNLM"/>
    </source>
</evidence>
<evidence type="ECO:0000313" key="1">
    <source>
        <dbReference type="EMBL" id="KFF03238.1"/>
    </source>
</evidence>